<dbReference type="InterPro" id="IPR013321">
    <property type="entry name" value="Arc_rbn_hlx_hlx"/>
</dbReference>
<keyword evidence="2" id="KW-0238">DNA-binding</keyword>
<name>A0ABX0P2S5_9BURK</name>
<gene>
    <name evidence="2" type="ORF">F2P45_32185</name>
</gene>
<dbReference type="EMBL" id="WHJH01000082">
    <property type="protein sequence ID" value="NHZ93623.1"/>
    <property type="molecule type" value="Genomic_DNA"/>
</dbReference>
<dbReference type="InterPro" id="IPR010985">
    <property type="entry name" value="Ribbon_hlx_hlx"/>
</dbReference>
<accession>A0ABX0P2S5</accession>
<reference evidence="2 3" key="1">
    <citation type="submission" date="2019-10" db="EMBL/GenBank/DDBJ databases">
        <title>Taxonomy of Antarctic Massilia spp.: description of Massilia rubra sp. nov., Massilia aquatica sp. nov., Massilia mucilaginosa sp. nov., Massilia frigida sp. nov. isolated from streams, lakes and regoliths.</title>
        <authorList>
            <person name="Holochova P."/>
            <person name="Sedlacek I."/>
            <person name="Kralova S."/>
            <person name="Maslanova I."/>
            <person name="Busse H.-J."/>
            <person name="Stankova E."/>
            <person name="Vrbovska V."/>
            <person name="Kovarovic V."/>
            <person name="Bartak M."/>
            <person name="Svec P."/>
            <person name="Pantucek R."/>
        </authorList>
    </citation>
    <scope>NUCLEOTIDE SEQUENCE [LARGE SCALE GENOMIC DNA]</scope>
    <source>
        <strain evidence="2 3">CCM 8733</strain>
    </source>
</reference>
<evidence type="ECO:0000313" key="3">
    <source>
        <dbReference type="Proteomes" id="UP000609726"/>
    </source>
</evidence>
<proteinExistence type="predicted"/>
<organism evidence="2 3">
    <name type="scientific">Massilia mucilaginosa</name>
    <dbReference type="NCBI Taxonomy" id="2609282"/>
    <lineage>
        <taxon>Bacteria</taxon>
        <taxon>Pseudomonadati</taxon>
        <taxon>Pseudomonadota</taxon>
        <taxon>Betaproteobacteria</taxon>
        <taxon>Burkholderiales</taxon>
        <taxon>Oxalobacteraceae</taxon>
        <taxon>Telluria group</taxon>
        <taxon>Massilia</taxon>
    </lineage>
</organism>
<keyword evidence="3" id="KW-1185">Reference proteome</keyword>
<evidence type="ECO:0000259" key="1">
    <source>
        <dbReference type="Pfam" id="PF03869"/>
    </source>
</evidence>
<protein>
    <submittedName>
        <fullName evidence="2">Arc family DNA-binding protein</fullName>
    </submittedName>
</protein>
<dbReference type="Pfam" id="PF03869">
    <property type="entry name" value="Arc"/>
    <property type="match status" value="1"/>
</dbReference>
<dbReference type="SUPFAM" id="SSF47598">
    <property type="entry name" value="Ribbon-helix-helix"/>
    <property type="match status" value="1"/>
</dbReference>
<comment type="caution">
    <text evidence="2">The sequence shown here is derived from an EMBL/GenBank/DDBJ whole genome shotgun (WGS) entry which is preliminary data.</text>
</comment>
<dbReference type="Gene3D" id="1.10.1220.10">
    <property type="entry name" value="Met repressor-like"/>
    <property type="match status" value="1"/>
</dbReference>
<evidence type="ECO:0000313" key="2">
    <source>
        <dbReference type="EMBL" id="NHZ93623.1"/>
    </source>
</evidence>
<dbReference type="InterPro" id="IPR005569">
    <property type="entry name" value="Arc_DNA-bd_dom"/>
</dbReference>
<dbReference type="GO" id="GO:0003677">
    <property type="term" value="F:DNA binding"/>
    <property type="evidence" value="ECO:0007669"/>
    <property type="project" value="UniProtKB-KW"/>
</dbReference>
<dbReference type="RefSeq" id="WP_166882308.1">
    <property type="nucleotide sequence ID" value="NZ_WHJH01000082.1"/>
</dbReference>
<feature type="domain" description="Arc-like DNA binding" evidence="1">
    <location>
        <begin position="21"/>
        <end position="56"/>
    </location>
</feature>
<dbReference type="Proteomes" id="UP000609726">
    <property type="component" value="Unassembled WGS sequence"/>
</dbReference>
<sequence>MELTLWRTIAHMPAPSQTTPFPLRMAPALRERLEAHAKKNGRSVNSEIVAMVAAALEPQIDLASIPTEQLLSTVVKRLDGTLQLVVSGDAAKRAGIAPKKK</sequence>